<dbReference type="GO" id="GO:0004888">
    <property type="term" value="F:transmembrane signaling receptor activity"/>
    <property type="evidence" value="ECO:0007669"/>
    <property type="project" value="InterPro"/>
</dbReference>
<dbReference type="RefSeq" id="WP_085579190.1">
    <property type="nucleotide sequence ID" value="NZ_JFKA01000001.1"/>
</dbReference>
<dbReference type="GO" id="GO:0006935">
    <property type="term" value="P:chemotaxis"/>
    <property type="evidence" value="ECO:0007669"/>
    <property type="project" value="InterPro"/>
</dbReference>
<evidence type="ECO:0000256" key="2">
    <source>
        <dbReference type="ARBA" id="ARBA00029447"/>
    </source>
</evidence>
<evidence type="ECO:0000256" key="1">
    <source>
        <dbReference type="ARBA" id="ARBA00023224"/>
    </source>
</evidence>
<feature type="domain" description="HAMP" evidence="5">
    <location>
        <begin position="6"/>
        <end position="59"/>
    </location>
</feature>
<gene>
    <name evidence="6" type="ORF">TMES_02830</name>
</gene>
<reference evidence="6 7" key="1">
    <citation type="submission" date="2014-03" db="EMBL/GenBank/DDBJ databases">
        <title>The draft genome sequence of Thalassospira mesophila JCM 18969.</title>
        <authorList>
            <person name="Lai Q."/>
            <person name="Shao Z."/>
        </authorList>
    </citation>
    <scope>NUCLEOTIDE SEQUENCE [LARGE SCALE GENOMIC DNA]</scope>
    <source>
        <strain evidence="6 7">JCM 18969</strain>
    </source>
</reference>
<dbReference type="PANTHER" id="PTHR32089">
    <property type="entry name" value="METHYL-ACCEPTING CHEMOTAXIS PROTEIN MCPB"/>
    <property type="match status" value="1"/>
</dbReference>
<dbReference type="PRINTS" id="PR00260">
    <property type="entry name" value="CHEMTRNSDUCR"/>
</dbReference>
<keyword evidence="1 3" id="KW-0807">Transducer</keyword>
<name>A0A1Y2L4E4_9PROT</name>
<dbReference type="GO" id="GO:0007165">
    <property type="term" value="P:signal transduction"/>
    <property type="evidence" value="ECO:0007669"/>
    <property type="project" value="UniProtKB-KW"/>
</dbReference>
<dbReference type="InterPro" id="IPR004090">
    <property type="entry name" value="Chemotax_Me-accpt_rcpt"/>
</dbReference>
<evidence type="ECO:0000259" key="4">
    <source>
        <dbReference type="PROSITE" id="PS50111"/>
    </source>
</evidence>
<dbReference type="OrthoDB" id="5179380at2"/>
<dbReference type="Proteomes" id="UP000193391">
    <property type="component" value="Unassembled WGS sequence"/>
</dbReference>
<proteinExistence type="inferred from homology"/>
<protein>
    <submittedName>
        <fullName evidence="6">Chemotaxis protein</fullName>
    </submittedName>
</protein>
<comment type="similarity">
    <text evidence="2">Belongs to the methyl-accepting chemotaxis (MCP) protein family.</text>
</comment>
<dbReference type="PROSITE" id="PS50111">
    <property type="entry name" value="CHEMOTAXIS_TRANSDUC_2"/>
    <property type="match status" value="1"/>
</dbReference>
<dbReference type="PANTHER" id="PTHR32089:SF112">
    <property type="entry name" value="LYSOZYME-LIKE PROTEIN-RELATED"/>
    <property type="match status" value="1"/>
</dbReference>
<evidence type="ECO:0000256" key="3">
    <source>
        <dbReference type="PROSITE-ProRule" id="PRU00284"/>
    </source>
</evidence>
<dbReference type="STRING" id="1293891.TMES_02830"/>
<dbReference type="Pfam" id="PF00015">
    <property type="entry name" value="MCPsignal"/>
    <property type="match status" value="1"/>
</dbReference>
<dbReference type="GO" id="GO:0016020">
    <property type="term" value="C:membrane"/>
    <property type="evidence" value="ECO:0007669"/>
    <property type="project" value="InterPro"/>
</dbReference>
<feature type="domain" description="Methyl-accepting transducer" evidence="4">
    <location>
        <begin position="128"/>
        <end position="364"/>
    </location>
</feature>
<evidence type="ECO:0000259" key="5">
    <source>
        <dbReference type="PROSITE" id="PS50885"/>
    </source>
</evidence>
<dbReference type="InterPro" id="IPR004089">
    <property type="entry name" value="MCPsignal_dom"/>
</dbReference>
<dbReference type="SMART" id="SM00283">
    <property type="entry name" value="MA"/>
    <property type="match status" value="1"/>
</dbReference>
<organism evidence="6 7">
    <name type="scientific">Thalassospira mesophila</name>
    <dbReference type="NCBI Taxonomy" id="1293891"/>
    <lineage>
        <taxon>Bacteria</taxon>
        <taxon>Pseudomonadati</taxon>
        <taxon>Pseudomonadota</taxon>
        <taxon>Alphaproteobacteria</taxon>
        <taxon>Rhodospirillales</taxon>
        <taxon>Thalassospiraceae</taxon>
        <taxon>Thalassospira</taxon>
    </lineage>
</organism>
<dbReference type="SUPFAM" id="SSF58104">
    <property type="entry name" value="Methyl-accepting chemotaxis protein (MCP) signaling domain"/>
    <property type="match status" value="1"/>
</dbReference>
<accession>A0A1Y2L4E4</accession>
<dbReference type="PROSITE" id="PS50885">
    <property type="entry name" value="HAMP"/>
    <property type="match status" value="1"/>
</dbReference>
<comment type="caution">
    <text evidence="6">The sequence shown here is derived from an EMBL/GenBank/DDBJ whole genome shotgun (WGS) entry which is preliminary data.</text>
</comment>
<dbReference type="EMBL" id="JFKA01000001">
    <property type="protein sequence ID" value="OSQ40672.1"/>
    <property type="molecule type" value="Genomic_DNA"/>
</dbReference>
<dbReference type="InterPro" id="IPR003660">
    <property type="entry name" value="HAMP_dom"/>
</dbReference>
<keyword evidence="7" id="KW-1185">Reference proteome</keyword>
<evidence type="ECO:0000313" key="6">
    <source>
        <dbReference type="EMBL" id="OSQ40672.1"/>
    </source>
</evidence>
<dbReference type="AlphaFoldDB" id="A0A1Y2L4E4"/>
<dbReference type="Gene3D" id="1.10.287.950">
    <property type="entry name" value="Methyl-accepting chemotaxis protein"/>
    <property type="match status" value="1"/>
</dbReference>
<sequence>MSLFGGSTKSGIQKALEVVDAAANGDYEARITHIDSHPQMRDLFNAINRLIDRNDAFLRESAASMAAVAENRYYRRIVETGLVGAYLTSAREINAATGMIEKKLGGFQKVVDEFRSGSFDAVDRIAQASVALEGASDDASRIAHETSTRSTNVAAAARQTADNVTGVSAASEELNHSIREVREQARESVDIAHRANGLARETDGRIGQLETAAVEIVEVVSFIRDIAAQTNLLALNATIEAARAGEAGKGFAVVANEVKGLANQTSKATESIEEKVQDIQNAIELSVGSIREIAGVIDDLAARSDLISTNVETQTSLSSDMTHNVEQASGGAREVTDNITAVSDMTSQTGQAAQTTREMAADLSRQAENLRTQLGGFLDNITQLLYTSARKK</sequence>
<evidence type="ECO:0000313" key="7">
    <source>
        <dbReference type="Proteomes" id="UP000193391"/>
    </source>
</evidence>